<protein>
    <submittedName>
        <fullName evidence="2">Uncharacterized protein</fullName>
    </submittedName>
</protein>
<keyword evidence="3" id="KW-1185">Reference proteome</keyword>
<evidence type="ECO:0000313" key="2">
    <source>
        <dbReference type="EMBL" id="WVZ09626.1"/>
    </source>
</evidence>
<dbReference type="Pfam" id="PF05042">
    <property type="entry name" value="Caleosin"/>
    <property type="match status" value="1"/>
</dbReference>
<dbReference type="GO" id="GO:0005509">
    <property type="term" value="F:calcium ion binding"/>
    <property type="evidence" value="ECO:0007669"/>
    <property type="project" value="TreeGrafter"/>
</dbReference>
<evidence type="ECO:0000256" key="1">
    <source>
        <dbReference type="ARBA" id="ARBA00006765"/>
    </source>
</evidence>
<dbReference type="EMBL" id="CP144696">
    <property type="protein sequence ID" value="WVZ09626.1"/>
    <property type="molecule type" value="Genomic_DNA"/>
</dbReference>
<dbReference type="AlphaFoldDB" id="A0AAQ3NH14"/>
<dbReference type="Proteomes" id="UP001374535">
    <property type="component" value="Chromosome 5"/>
</dbReference>
<reference evidence="2 3" key="1">
    <citation type="journal article" date="2023" name="Life. Sci Alliance">
        <title>Evolutionary insights into 3D genome organization and epigenetic landscape of Vigna mungo.</title>
        <authorList>
            <person name="Junaid A."/>
            <person name="Singh B."/>
            <person name="Bhatia S."/>
        </authorList>
    </citation>
    <scope>NUCLEOTIDE SEQUENCE [LARGE SCALE GENOMIC DNA]</scope>
    <source>
        <strain evidence="2">Urdbean</strain>
    </source>
</reference>
<evidence type="ECO:0000313" key="3">
    <source>
        <dbReference type="Proteomes" id="UP001374535"/>
    </source>
</evidence>
<proteinExistence type="inferred from homology"/>
<dbReference type="InterPro" id="IPR007736">
    <property type="entry name" value="Caleosin-related"/>
</dbReference>
<dbReference type="PANTHER" id="PTHR31495">
    <property type="entry name" value="PEROXYGENASE 3-RELATED"/>
    <property type="match status" value="1"/>
</dbReference>
<name>A0AAQ3NH14_VIGMU</name>
<comment type="similarity">
    <text evidence="1">Belongs to the caleosin family.</text>
</comment>
<sequence>MFAEEAGMLGEKSISLEENVLQKHAAFFDINKDGVIYPWETFQGFHCFSFSLQFSTFFLLLQLIILEKTRLGFLGNNLVQNLFFQYATASPARKDHDVKEMLK</sequence>
<dbReference type="PANTHER" id="PTHR31495:SF1">
    <property type="entry name" value="INACTIVE PEROXYGENASE-LIKE PROTEIN-RELATED"/>
    <property type="match status" value="1"/>
</dbReference>
<accession>A0AAQ3NH14</accession>
<organism evidence="2 3">
    <name type="scientific">Vigna mungo</name>
    <name type="common">Black gram</name>
    <name type="synonym">Phaseolus mungo</name>
    <dbReference type="NCBI Taxonomy" id="3915"/>
    <lineage>
        <taxon>Eukaryota</taxon>
        <taxon>Viridiplantae</taxon>
        <taxon>Streptophyta</taxon>
        <taxon>Embryophyta</taxon>
        <taxon>Tracheophyta</taxon>
        <taxon>Spermatophyta</taxon>
        <taxon>Magnoliopsida</taxon>
        <taxon>eudicotyledons</taxon>
        <taxon>Gunneridae</taxon>
        <taxon>Pentapetalae</taxon>
        <taxon>rosids</taxon>
        <taxon>fabids</taxon>
        <taxon>Fabales</taxon>
        <taxon>Fabaceae</taxon>
        <taxon>Papilionoideae</taxon>
        <taxon>50 kb inversion clade</taxon>
        <taxon>NPAAA clade</taxon>
        <taxon>indigoferoid/millettioid clade</taxon>
        <taxon>Phaseoleae</taxon>
        <taxon>Vigna</taxon>
    </lineage>
</organism>
<gene>
    <name evidence="2" type="ORF">V8G54_014156</name>
</gene>
<dbReference type="GO" id="GO:0004497">
    <property type="term" value="F:monooxygenase activity"/>
    <property type="evidence" value="ECO:0007669"/>
    <property type="project" value="TreeGrafter"/>
</dbReference>